<feature type="region of interest" description="Disordered" evidence="1">
    <location>
        <begin position="67"/>
        <end position="127"/>
    </location>
</feature>
<keyword evidence="2" id="KW-1185">Reference proteome</keyword>
<sequence>MLNVPEETPVELSDNHKIAPMEVSAQFLFAVMNKDYRVAQKLCDKLLELEPENKICQDFKEVLLNSSLLDDSDESSNEDITTEDDTDSSSFDEVDHDEEESDSNEDDESESDSSEEDSSDDELTVEEVNKLNLVIGGLKVK</sequence>
<dbReference type="GeneID" id="100209237"/>
<accession>A0ABM4CSQ9</accession>
<organism evidence="2 3">
    <name type="scientific">Hydra vulgaris</name>
    <name type="common">Hydra</name>
    <name type="synonym">Hydra attenuata</name>
    <dbReference type="NCBI Taxonomy" id="6087"/>
    <lineage>
        <taxon>Eukaryota</taxon>
        <taxon>Metazoa</taxon>
        <taxon>Cnidaria</taxon>
        <taxon>Hydrozoa</taxon>
        <taxon>Hydroidolina</taxon>
        <taxon>Anthoathecata</taxon>
        <taxon>Aplanulata</taxon>
        <taxon>Hydridae</taxon>
        <taxon>Hydra</taxon>
    </lineage>
</organism>
<gene>
    <name evidence="3" type="primary">LOC100209237</name>
</gene>
<feature type="compositionally biased region" description="Acidic residues" evidence="1">
    <location>
        <begin position="70"/>
        <end position="125"/>
    </location>
</feature>
<dbReference type="InterPro" id="IPR026703">
    <property type="entry name" value="ERICH2"/>
</dbReference>
<dbReference type="PANTHER" id="PTHR21520">
    <property type="entry name" value="GLUTAMATE-RICH PROTEIN 2"/>
    <property type="match status" value="1"/>
</dbReference>
<evidence type="ECO:0000313" key="3">
    <source>
        <dbReference type="RefSeq" id="XP_065664946.1"/>
    </source>
</evidence>
<protein>
    <submittedName>
        <fullName evidence="3">Glutamate-rich protein 2</fullName>
    </submittedName>
</protein>
<dbReference type="Proteomes" id="UP001652625">
    <property type="component" value="Chromosome 11"/>
</dbReference>
<name>A0ABM4CSQ9_HYDVU</name>
<reference evidence="3" key="1">
    <citation type="submission" date="2025-08" db="UniProtKB">
        <authorList>
            <consortium name="RefSeq"/>
        </authorList>
    </citation>
    <scope>IDENTIFICATION</scope>
</reference>
<evidence type="ECO:0000313" key="2">
    <source>
        <dbReference type="Proteomes" id="UP001652625"/>
    </source>
</evidence>
<dbReference type="PANTHER" id="PTHR21520:SF2">
    <property type="entry name" value="GLUTAMATE-RICH PROTEIN 2"/>
    <property type="match status" value="1"/>
</dbReference>
<proteinExistence type="predicted"/>
<dbReference type="RefSeq" id="XP_065664946.1">
    <property type="nucleotide sequence ID" value="XM_065808874.1"/>
</dbReference>
<evidence type="ECO:0000256" key="1">
    <source>
        <dbReference type="SAM" id="MobiDB-lite"/>
    </source>
</evidence>